<evidence type="ECO:0000256" key="1">
    <source>
        <dbReference type="ARBA" id="ARBA00004170"/>
    </source>
</evidence>
<dbReference type="Gene3D" id="3.40.50.12780">
    <property type="entry name" value="N-terminal domain of ligase-like"/>
    <property type="match status" value="1"/>
</dbReference>
<evidence type="ECO:0000259" key="8">
    <source>
        <dbReference type="Pfam" id="PF00501"/>
    </source>
</evidence>
<dbReference type="InterPro" id="IPR025110">
    <property type="entry name" value="AMP-bd_C"/>
</dbReference>
<keyword evidence="11" id="KW-1185">Reference proteome</keyword>
<dbReference type="PROSITE" id="PS00455">
    <property type="entry name" value="AMP_BINDING"/>
    <property type="match status" value="1"/>
</dbReference>
<evidence type="ECO:0000256" key="7">
    <source>
        <dbReference type="ARBA" id="ARBA00042773"/>
    </source>
</evidence>
<dbReference type="InterPro" id="IPR000873">
    <property type="entry name" value="AMP-dep_synth/lig_dom"/>
</dbReference>
<evidence type="ECO:0000259" key="9">
    <source>
        <dbReference type="Pfam" id="PF13193"/>
    </source>
</evidence>
<reference evidence="10 11" key="1">
    <citation type="submission" date="2021-03" db="EMBL/GenBank/DDBJ databases">
        <authorList>
            <person name="So Y."/>
        </authorList>
    </citation>
    <scope>NUCLEOTIDE SEQUENCE [LARGE SCALE GENOMIC DNA]</scope>
    <source>
        <strain evidence="10 11">SSH11</strain>
    </source>
</reference>
<dbReference type="Pfam" id="PF13193">
    <property type="entry name" value="AMP-binding_C"/>
    <property type="match status" value="1"/>
</dbReference>
<evidence type="ECO:0000256" key="5">
    <source>
        <dbReference type="ARBA" id="ARBA00026121"/>
    </source>
</evidence>
<evidence type="ECO:0000256" key="3">
    <source>
        <dbReference type="ARBA" id="ARBA00022598"/>
    </source>
</evidence>
<dbReference type="SUPFAM" id="SSF56801">
    <property type="entry name" value="Acetyl-CoA synthetase-like"/>
    <property type="match status" value="1"/>
</dbReference>
<dbReference type="Pfam" id="PF00501">
    <property type="entry name" value="AMP-binding"/>
    <property type="match status" value="1"/>
</dbReference>
<dbReference type="Proteomes" id="UP000681594">
    <property type="component" value="Unassembled WGS sequence"/>
</dbReference>
<feature type="domain" description="AMP-binding enzyme C-terminal" evidence="9">
    <location>
        <begin position="487"/>
        <end position="562"/>
    </location>
</feature>
<dbReference type="Gene3D" id="3.30.300.30">
    <property type="match status" value="1"/>
</dbReference>
<comment type="pathway">
    <text evidence="2">Lipid metabolism; fatty acid beta-oxidation.</text>
</comment>
<sequence>MRKLEAATERERVTQPASAAEIDGASDLAGRLSRPWIASYPEGCRWDAPLERGTLGGLLDRAVARWGAKPALEYRGRQISYSELGAAVERLAAGLMGLGLGQGQAVGLLLPNTPWHPVCFLALARIGARVVHLSPLDAKRVLQHKLRDSGARLLVTTDLPGLPAAALDLLETGAVERVLLGEDAAWLSGEADGGVEPDARFLRLSALSAEPPASWPRVSPDDVALLQYTGGTTGMPKGAMLTHGNLTAAVSIYQNWNDGGVLVAGEQRVLAVLPLFHIYALTTVLLRHLADGNEILLRPRFDAETTLRDIEGRRVTVLSGVPTIWIALLNHPGAAAFDLSSLRACISGGAPLPFEVAARVESLLGQRLRIGWGMTETGPAGTRVPVVATPRPGIIGLPLPGVDLRIVSMEDPARPLPPGEVGEIAIRGPSVFAGYWNQPAETEATFRDGWFLTGDIGRMEEDGMFFLMDRRKNMIISGGFNVYPAAIEAAIHEHPDVAEVIVIGIPDPYRGQSAKAFVTLRPGAPEMTLDALKAFLRDRVGRHEMPAALELRDSLPRSPAGKLLASTLVAEERARAEAAAQEGSNP</sequence>
<dbReference type="PANTHER" id="PTHR43767:SF8">
    <property type="entry name" value="LONG-CHAIN-FATTY-ACID--COA LIGASE"/>
    <property type="match status" value="1"/>
</dbReference>
<evidence type="ECO:0000256" key="6">
    <source>
        <dbReference type="ARBA" id="ARBA00039545"/>
    </source>
</evidence>
<comment type="subcellular location">
    <subcellularLocation>
        <location evidence="1">Membrane</location>
        <topology evidence="1">Peripheral membrane protein</topology>
    </subcellularLocation>
</comment>
<dbReference type="InterPro" id="IPR042099">
    <property type="entry name" value="ANL_N_sf"/>
</dbReference>
<dbReference type="EC" id="6.2.1.3" evidence="5"/>
<keyword evidence="3" id="KW-0436">Ligase</keyword>
<accession>A0ABS4AC96</accession>
<proteinExistence type="predicted"/>
<keyword evidence="4" id="KW-0472">Membrane</keyword>
<feature type="domain" description="AMP-dependent synthetase/ligase" evidence="8">
    <location>
        <begin position="60"/>
        <end position="436"/>
    </location>
</feature>
<evidence type="ECO:0000256" key="4">
    <source>
        <dbReference type="ARBA" id="ARBA00023136"/>
    </source>
</evidence>
<evidence type="ECO:0000313" key="11">
    <source>
        <dbReference type="Proteomes" id="UP000681594"/>
    </source>
</evidence>
<protein>
    <recommendedName>
        <fullName evidence="6">Long-chain-fatty-acid--CoA ligase</fullName>
        <ecNumber evidence="5">6.2.1.3</ecNumber>
    </recommendedName>
    <alternativeName>
        <fullName evidence="7">Long-chain acyl-CoA synthetase</fullName>
    </alternativeName>
</protein>
<evidence type="ECO:0000256" key="2">
    <source>
        <dbReference type="ARBA" id="ARBA00005005"/>
    </source>
</evidence>
<dbReference type="PANTHER" id="PTHR43767">
    <property type="entry name" value="LONG-CHAIN-FATTY-ACID--COA LIGASE"/>
    <property type="match status" value="1"/>
</dbReference>
<dbReference type="InterPro" id="IPR045851">
    <property type="entry name" value="AMP-bd_C_sf"/>
</dbReference>
<dbReference type="InterPro" id="IPR050237">
    <property type="entry name" value="ATP-dep_AMP-bd_enzyme"/>
</dbReference>
<gene>
    <name evidence="10" type="ORF">J8J14_05235</name>
</gene>
<dbReference type="InterPro" id="IPR020845">
    <property type="entry name" value="AMP-binding_CS"/>
</dbReference>
<comment type="caution">
    <text evidence="10">The sequence shown here is derived from an EMBL/GenBank/DDBJ whole genome shotgun (WGS) entry which is preliminary data.</text>
</comment>
<evidence type="ECO:0000313" key="10">
    <source>
        <dbReference type="EMBL" id="MBP0444175.1"/>
    </source>
</evidence>
<name>A0ABS4AC96_9PROT</name>
<dbReference type="EMBL" id="JAGIZB010000004">
    <property type="protein sequence ID" value="MBP0444175.1"/>
    <property type="molecule type" value="Genomic_DNA"/>
</dbReference>
<organism evidence="10 11">
    <name type="scientific">Pararoseomonas baculiformis</name>
    <dbReference type="NCBI Taxonomy" id="2820812"/>
    <lineage>
        <taxon>Bacteria</taxon>
        <taxon>Pseudomonadati</taxon>
        <taxon>Pseudomonadota</taxon>
        <taxon>Alphaproteobacteria</taxon>
        <taxon>Acetobacterales</taxon>
        <taxon>Acetobacteraceae</taxon>
        <taxon>Pararoseomonas</taxon>
    </lineage>
</organism>